<dbReference type="InterPro" id="IPR027413">
    <property type="entry name" value="GROEL-like_equatorial_sf"/>
</dbReference>
<proteinExistence type="inferred from homology"/>
<dbReference type="NCBIfam" id="NF009489">
    <property type="entry name" value="PRK12851.1"/>
    <property type="match status" value="1"/>
</dbReference>
<feature type="non-terminal residue" evidence="8">
    <location>
        <position position="966"/>
    </location>
</feature>
<keyword evidence="3" id="KW-0677">Repeat</keyword>
<keyword evidence="6" id="KW-0143">Chaperone</keyword>
<reference evidence="8" key="1">
    <citation type="submission" date="2022-03" db="EMBL/GenBank/DDBJ databases">
        <title>Draft genome sequence of Aduncisulcus paluster, a free-living microaerophilic Fornicata.</title>
        <authorList>
            <person name="Yuyama I."/>
            <person name="Kume K."/>
            <person name="Tamura T."/>
            <person name="Inagaki Y."/>
            <person name="Hashimoto T."/>
        </authorList>
    </citation>
    <scope>NUCLEOTIDE SEQUENCE</scope>
    <source>
        <strain evidence="8">NY0171</strain>
    </source>
</reference>
<dbReference type="NCBIfam" id="NF000592">
    <property type="entry name" value="PRK00013.1"/>
    <property type="match status" value="1"/>
</dbReference>
<dbReference type="SUPFAM" id="SSF54849">
    <property type="entry name" value="GroEL-intermediate domain like"/>
    <property type="match status" value="1"/>
</dbReference>
<accession>A0ABQ5JXU8</accession>
<dbReference type="PANTHER" id="PTHR45633">
    <property type="entry name" value="60 KDA HEAT SHOCK PROTEIN, MITOCHONDRIAL"/>
    <property type="match status" value="1"/>
</dbReference>
<dbReference type="InterPro" id="IPR001611">
    <property type="entry name" value="Leu-rich_rpt"/>
</dbReference>
<organism evidence="8 9">
    <name type="scientific">Aduncisulcus paluster</name>
    <dbReference type="NCBI Taxonomy" id="2918883"/>
    <lineage>
        <taxon>Eukaryota</taxon>
        <taxon>Metamonada</taxon>
        <taxon>Carpediemonas-like organisms</taxon>
        <taxon>Aduncisulcus</taxon>
    </lineage>
</organism>
<dbReference type="InterPro" id="IPR003591">
    <property type="entry name" value="Leu-rich_rpt_typical-subtyp"/>
</dbReference>
<dbReference type="CDD" id="cd03344">
    <property type="entry name" value="GroEL"/>
    <property type="match status" value="1"/>
</dbReference>
<dbReference type="SMART" id="SM00369">
    <property type="entry name" value="LRR_TYP"/>
    <property type="match status" value="5"/>
</dbReference>
<evidence type="ECO:0000256" key="3">
    <source>
        <dbReference type="ARBA" id="ARBA00022737"/>
    </source>
</evidence>
<dbReference type="InterPro" id="IPR027410">
    <property type="entry name" value="TCP-1-like_intermed_sf"/>
</dbReference>
<dbReference type="PROSITE" id="PS00296">
    <property type="entry name" value="CHAPERONINS_CPN60"/>
    <property type="match status" value="1"/>
</dbReference>
<dbReference type="Gene3D" id="3.30.260.10">
    <property type="entry name" value="TCP-1-like chaperonin intermediate domain"/>
    <property type="match status" value="1"/>
</dbReference>
<dbReference type="Gene3D" id="3.50.7.10">
    <property type="entry name" value="GroEL"/>
    <property type="match status" value="1"/>
</dbReference>
<dbReference type="SUPFAM" id="SSF48592">
    <property type="entry name" value="GroEL equatorial domain-like"/>
    <property type="match status" value="1"/>
</dbReference>
<gene>
    <name evidence="8" type="ORF">ADUPG1_011993</name>
</gene>
<evidence type="ECO:0000313" key="8">
    <source>
        <dbReference type="EMBL" id="GKT21838.1"/>
    </source>
</evidence>
<evidence type="ECO:0000256" key="6">
    <source>
        <dbReference type="ARBA" id="ARBA00023186"/>
    </source>
</evidence>
<dbReference type="Gene3D" id="3.80.10.10">
    <property type="entry name" value="Ribonuclease Inhibitor"/>
    <property type="match status" value="2"/>
</dbReference>
<sequence length="966" mass="103517">MISKLVEFGQDARRGLLSGVEKLADAVQVTLGPKGRNVLIESQWGEPRITKDGVSVAKAIDLKDPIENVGAQLVKSVASRTNDVAGDGTTTATVLARSLFTEGIKSVAAGMNPMDLKRGMDSAVDAVLKFLDDNRRDVTSSDEIESVATISANGDKLLGGMIAEAMEKVGKEGVITVEIGKRTKDELSIVEGLKIPRGYLSPYFITDPKTQKCEYEDPLVLITDSKISQVQDIVPTLEYALKNNRSLLIVAEDVEGDAFAALVLNKLRTGLKTVAVKAPGFGETRRALLEDLATVTGSTVITKESSMKIEDAVKNGCIGGCGKVVVTKDDTLILDGKGGKDSIKERIELIKARLSNSAAHELSEYEISKLRERQARLSGGVAIIKVGGSSEVEVGEKKDRYDDALCATRAAVEEGILPGGGVALLRATKCLDAVKDTMDNLEQRVGVDIVRDALKVPCKAIADNAGADGVVVVAKLLESDLIALPEKKGLRAFMKSEKKKEDSIGFSYGFDAATGSFGDLYKAGVVDPAKVVKSALKDAASVVGLMTVTEAVVVADQKEKEKLPKIPSFNGIETMCEYLGEDDSCQPTVDALNSLEGDFDASNQHILSIVGIENLINISTINISRNSISVADSLNGLPTVTSIDISGNHLESASVSDLPSIDTLDFSNNSLSEFSVENTPNLLTLDIGTNKLLNIDFVSSMSKLISLDASNNDIRSLSTSIIAPILDVTIESNNIIQVIDDSPSKSVITSLNLTQNGSLQAVNLTSLYSLQHLSLQYTSLDVLSLSSLPTSLVSLFVDHCSISYISFTSFKVFPDLTQLRLNNNAISSLDPICDQQDKVKNSQATGQNDNITNRMQGKVEEHPDIPPFEDDSDSFALFFPKLNSLDASVNSITDLPDLSDLSMLSSLIFTDNQLSVLPFDFLSPSLTIASFDNNYIASFVPNSKGEDPYLSSLFSAFKSLSHNQPS</sequence>
<evidence type="ECO:0000256" key="1">
    <source>
        <dbReference type="ARBA" id="ARBA00006607"/>
    </source>
</evidence>
<dbReference type="NCBIfam" id="NF009488">
    <property type="entry name" value="PRK12850.1"/>
    <property type="match status" value="1"/>
</dbReference>
<keyword evidence="2" id="KW-0433">Leucine-rich repeat</keyword>
<evidence type="ECO:0000256" key="7">
    <source>
        <dbReference type="RuleBase" id="RU000418"/>
    </source>
</evidence>
<evidence type="ECO:0000256" key="5">
    <source>
        <dbReference type="ARBA" id="ARBA00022840"/>
    </source>
</evidence>
<dbReference type="Pfam" id="PF00118">
    <property type="entry name" value="Cpn60_TCP1"/>
    <property type="match status" value="1"/>
</dbReference>
<keyword evidence="4" id="KW-0547">Nucleotide-binding</keyword>
<dbReference type="InterPro" id="IPR018370">
    <property type="entry name" value="Chaperonin_Cpn60_CS"/>
</dbReference>
<dbReference type="SUPFAM" id="SSF52058">
    <property type="entry name" value="L domain-like"/>
    <property type="match status" value="1"/>
</dbReference>
<protein>
    <submittedName>
        <fullName evidence="8">60 kDa chaperonin 5</fullName>
    </submittedName>
</protein>
<dbReference type="PRINTS" id="PR00298">
    <property type="entry name" value="CHAPERONIN60"/>
</dbReference>
<dbReference type="NCBIfam" id="NF009487">
    <property type="entry name" value="PRK12849.1"/>
    <property type="match status" value="1"/>
</dbReference>
<dbReference type="Gene3D" id="1.10.560.10">
    <property type="entry name" value="GroEL-like equatorial domain"/>
    <property type="match status" value="1"/>
</dbReference>
<evidence type="ECO:0000313" key="9">
    <source>
        <dbReference type="Proteomes" id="UP001057375"/>
    </source>
</evidence>
<dbReference type="InterPro" id="IPR027409">
    <property type="entry name" value="GroEL-like_apical_dom_sf"/>
</dbReference>
<dbReference type="HAMAP" id="MF_00600">
    <property type="entry name" value="CH60"/>
    <property type="match status" value="1"/>
</dbReference>
<dbReference type="InterPro" id="IPR032675">
    <property type="entry name" value="LRR_dom_sf"/>
</dbReference>
<name>A0ABQ5JXU8_9EUKA</name>
<keyword evidence="9" id="KW-1185">Reference proteome</keyword>
<evidence type="ECO:0000256" key="2">
    <source>
        <dbReference type="ARBA" id="ARBA00022614"/>
    </source>
</evidence>
<dbReference type="Proteomes" id="UP001057375">
    <property type="component" value="Unassembled WGS sequence"/>
</dbReference>
<dbReference type="NCBIfam" id="TIGR02348">
    <property type="entry name" value="GroEL"/>
    <property type="match status" value="1"/>
</dbReference>
<keyword evidence="5" id="KW-0067">ATP-binding</keyword>
<comment type="similarity">
    <text evidence="1 7">Belongs to the chaperonin (HSP60) family.</text>
</comment>
<dbReference type="SUPFAM" id="SSF52029">
    <property type="entry name" value="GroEL apical domain-like"/>
    <property type="match status" value="1"/>
</dbReference>
<dbReference type="PROSITE" id="PS51450">
    <property type="entry name" value="LRR"/>
    <property type="match status" value="2"/>
</dbReference>
<dbReference type="EMBL" id="BQXS01012348">
    <property type="protein sequence ID" value="GKT21838.1"/>
    <property type="molecule type" value="Genomic_DNA"/>
</dbReference>
<comment type="caution">
    <text evidence="8">The sequence shown here is derived from an EMBL/GenBank/DDBJ whole genome shotgun (WGS) entry which is preliminary data.</text>
</comment>
<dbReference type="InterPro" id="IPR002423">
    <property type="entry name" value="Cpn60/GroEL/TCP-1"/>
</dbReference>
<evidence type="ECO:0000256" key="4">
    <source>
        <dbReference type="ARBA" id="ARBA00022741"/>
    </source>
</evidence>
<dbReference type="InterPro" id="IPR001844">
    <property type="entry name" value="Cpn60/GroEL"/>
</dbReference>